<dbReference type="InterPro" id="IPR014284">
    <property type="entry name" value="RNA_pol_sigma-70_dom"/>
</dbReference>
<dbReference type="SUPFAM" id="SSF88946">
    <property type="entry name" value="Sigma2 domain of RNA polymerase sigma factors"/>
    <property type="match status" value="1"/>
</dbReference>
<dbReference type="PROSITE" id="PS50294">
    <property type="entry name" value="WD_REPEATS_REGION"/>
    <property type="match status" value="3"/>
</dbReference>
<dbReference type="PROSITE" id="PS00678">
    <property type="entry name" value="WD_REPEATS_1"/>
    <property type="match status" value="3"/>
</dbReference>
<dbReference type="PANTHER" id="PTHR19879">
    <property type="entry name" value="TRANSCRIPTION INITIATION FACTOR TFIID"/>
    <property type="match status" value="1"/>
</dbReference>
<feature type="repeat" description="WD" evidence="3">
    <location>
        <begin position="591"/>
        <end position="629"/>
    </location>
</feature>
<sequence>MARGEMPAVLRDVRTLFDLGTLGGLSDRQLLDRFAGRSDATAQAAFAGLVTRHGPMVLGVCRRALNDPNDVNDAFQATFLILVRKAESVRVEGSLGRWLYGVSRRVSARAKATVAGRLAREVGGVELAISPANDPSRHELGAVLDEEIGRLPERFRAAVVLCDLGGLSHDEAARQLGCAVGTVKSRLSRARERLRSRLTRRGVAPSVLAAGLALHVQMAAAAVPASLAVATASSMVSTGVVSATVKGLAREVLRIMLLTRLRMAAGTAVAIVALLAGVGVMARQDVDPGAQEAQKSDRADPKAQIAKAKDAPAPAEVSDSIILRPFVDRAWYAIFSPDGKSLVTGTNTSGGIRIYNAETHGEVGLLDGEAKTRFACAAFSPDGKLLVSSGGSRVLVWDFAERKLLTQFVAHGKEVRSLAFTPDGKTLVSAGVDTTVKFWNVETWEQRPIAFSADEPVFCVTFSPNGKTLAIATGEDREARSPRVSLYDYDANSVRERVKLAAAQRGPAWTLAFSPDGKALASSSFDPMVKLWAPSSGRELTSLPLAGGNLAGGLWARGLAFSPDGKTLAAGLSDGSIALWDVASGRRTATLRGHEQHLFSVAFSPDGKTLASASKDGSVRLWDLAKALP</sequence>
<organism evidence="7">
    <name type="scientific">Singulisphaera sp. Ch08</name>
    <dbReference type="NCBI Taxonomy" id="3120278"/>
    <lineage>
        <taxon>Bacteria</taxon>
        <taxon>Pseudomonadati</taxon>
        <taxon>Planctomycetota</taxon>
        <taxon>Planctomycetia</taxon>
        <taxon>Isosphaerales</taxon>
        <taxon>Isosphaeraceae</taxon>
        <taxon>Singulisphaera</taxon>
    </lineage>
</organism>
<evidence type="ECO:0000259" key="6">
    <source>
        <dbReference type="Pfam" id="PF08281"/>
    </source>
</evidence>
<accession>A0AAU7C896</accession>
<dbReference type="GO" id="GO:0006352">
    <property type="term" value="P:DNA-templated transcription initiation"/>
    <property type="evidence" value="ECO:0007669"/>
    <property type="project" value="InterPro"/>
</dbReference>
<dbReference type="SUPFAM" id="SSF50998">
    <property type="entry name" value="Quinoprotein alcohol dehydrogenase-like"/>
    <property type="match status" value="1"/>
</dbReference>
<dbReference type="Pfam" id="PF04542">
    <property type="entry name" value="Sigma70_r2"/>
    <property type="match status" value="1"/>
</dbReference>
<keyword evidence="2" id="KW-0677">Repeat</keyword>
<dbReference type="InterPro" id="IPR007627">
    <property type="entry name" value="RNA_pol_sigma70_r2"/>
</dbReference>
<evidence type="ECO:0000256" key="1">
    <source>
        <dbReference type="ARBA" id="ARBA00022574"/>
    </source>
</evidence>
<dbReference type="AlphaFoldDB" id="A0AAU7C896"/>
<evidence type="ECO:0000256" key="2">
    <source>
        <dbReference type="ARBA" id="ARBA00022737"/>
    </source>
</evidence>
<dbReference type="RefSeq" id="WP_406694239.1">
    <property type="nucleotide sequence ID" value="NZ_CP155447.1"/>
</dbReference>
<dbReference type="EMBL" id="CP155447">
    <property type="protein sequence ID" value="XBH01504.1"/>
    <property type="molecule type" value="Genomic_DNA"/>
</dbReference>
<dbReference type="InterPro" id="IPR020472">
    <property type="entry name" value="WD40_PAC1"/>
</dbReference>
<protein>
    <submittedName>
        <fullName evidence="7">Sigma-70 family RNA polymerase sigma factor</fullName>
    </submittedName>
</protein>
<evidence type="ECO:0000259" key="5">
    <source>
        <dbReference type="Pfam" id="PF04542"/>
    </source>
</evidence>
<dbReference type="InterPro" id="IPR015943">
    <property type="entry name" value="WD40/YVTN_repeat-like_dom_sf"/>
</dbReference>
<dbReference type="GO" id="GO:0005829">
    <property type="term" value="C:cytosol"/>
    <property type="evidence" value="ECO:0007669"/>
    <property type="project" value="UniProtKB-ARBA"/>
</dbReference>
<evidence type="ECO:0000256" key="3">
    <source>
        <dbReference type="PROSITE-ProRule" id="PRU00221"/>
    </source>
</evidence>
<name>A0AAU7C896_9BACT</name>
<dbReference type="GO" id="GO:0003677">
    <property type="term" value="F:DNA binding"/>
    <property type="evidence" value="ECO:0007669"/>
    <property type="project" value="InterPro"/>
</dbReference>
<dbReference type="PRINTS" id="PR00320">
    <property type="entry name" value="GPROTEINBRPT"/>
</dbReference>
<dbReference type="Pfam" id="PF08281">
    <property type="entry name" value="Sigma70_r4_2"/>
    <property type="match status" value="1"/>
</dbReference>
<dbReference type="Pfam" id="PF00400">
    <property type="entry name" value="WD40"/>
    <property type="match status" value="6"/>
</dbReference>
<feature type="repeat" description="WD" evidence="3">
    <location>
        <begin position="559"/>
        <end position="590"/>
    </location>
</feature>
<feature type="repeat" description="WD" evidence="3">
    <location>
        <begin position="501"/>
        <end position="542"/>
    </location>
</feature>
<dbReference type="InterPro" id="IPR013325">
    <property type="entry name" value="RNA_pol_sigma_r2"/>
</dbReference>
<feature type="repeat" description="WD" evidence="3">
    <location>
        <begin position="408"/>
        <end position="443"/>
    </location>
</feature>
<dbReference type="InterPro" id="IPR013324">
    <property type="entry name" value="RNA_pol_sigma_r3/r4-like"/>
</dbReference>
<dbReference type="Gene3D" id="1.10.1740.10">
    <property type="match status" value="1"/>
</dbReference>
<dbReference type="SMART" id="SM00320">
    <property type="entry name" value="WD40"/>
    <property type="match status" value="7"/>
</dbReference>
<dbReference type="InterPro" id="IPR001680">
    <property type="entry name" value="WD40_rpt"/>
</dbReference>
<reference evidence="7" key="1">
    <citation type="submission" date="2024-05" db="EMBL/GenBank/DDBJ databases">
        <title>Planctomycetes of the genus Singulisphaera possess chitinolytic capabilities.</title>
        <authorList>
            <person name="Ivanova A."/>
        </authorList>
    </citation>
    <scope>NUCLEOTIDE SEQUENCE</scope>
    <source>
        <strain evidence="7">Ch08T</strain>
    </source>
</reference>
<dbReference type="GO" id="GO:0016987">
    <property type="term" value="F:sigma factor activity"/>
    <property type="evidence" value="ECO:0007669"/>
    <property type="project" value="InterPro"/>
</dbReference>
<dbReference type="PROSITE" id="PS50082">
    <property type="entry name" value="WD_REPEATS_2"/>
    <property type="match status" value="4"/>
</dbReference>
<evidence type="ECO:0000313" key="7">
    <source>
        <dbReference type="EMBL" id="XBH01504.1"/>
    </source>
</evidence>
<dbReference type="NCBIfam" id="TIGR02937">
    <property type="entry name" value="sigma70-ECF"/>
    <property type="match status" value="1"/>
</dbReference>
<feature type="region of interest" description="Disordered" evidence="4">
    <location>
        <begin position="289"/>
        <end position="311"/>
    </location>
</feature>
<feature type="domain" description="RNA polymerase sigma factor 70 region 4 type 2" evidence="6">
    <location>
        <begin position="144"/>
        <end position="194"/>
    </location>
</feature>
<dbReference type="Gene3D" id="2.130.10.10">
    <property type="entry name" value="YVTN repeat-like/Quinoprotein amine dehydrogenase"/>
    <property type="match status" value="2"/>
</dbReference>
<dbReference type="CDD" id="cd00200">
    <property type="entry name" value="WD40"/>
    <property type="match status" value="1"/>
</dbReference>
<dbReference type="CDD" id="cd06171">
    <property type="entry name" value="Sigma70_r4"/>
    <property type="match status" value="1"/>
</dbReference>
<dbReference type="InterPro" id="IPR019775">
    <property type="entry name" value="WD40_repeat_CS"/>
</dbReference>
<dbReference type="InterPro" id="IPR036388">
    <property type="entry name" value="WH-like_DNA-bd_sf"/>
</dbReference>
<dbReference type="PANTHER" id="PTHR19879:SF9">
    <property type="entry name" value="TRANSCRIPTION INITIATION FACTOR TFIID SUBUNIT 5"/>
    <property type="match status" value="1"/>
</dbReference>
<feature type="domain" description="RNA polymerase sigma-70 region 2" evidence="5">
    <location>
        <begin position="49"/>
        <end position="108"/>
    </location>
</feature>
<keyword evidence="1 3" id="KW-0853">WD repeat</keyword>
<evidence type="ECO:0000256" key="4">
    <source>
        <dbReference type="SAM" id="MobiDB-lite"/>
    </source>
</evidence>
<gene>
    <name evidence="7" type="ORF">V5E97_24505</name>
</gene>
<proteinExistence type="predicted"/>
<dbReference type="Gene3D" id="1.10.10.10">
    <property type="entry name" value="Winged helix-like DNA-binding domain superfamily/Winged helix DNA-binding domain"/>
    <property type="match status" value="1"/>
</dbReference>
<dbReference type="SUPFAM" id="SSF88659">
    <property type="entry name" value="Sigma3 and sigma4 domains of RNA polymerase sigma factors"/>
    <property type="match status" value="1"/>
</dbReference>
<dbReference type="InterPro" id="IPR013249">
    <property type="entry name" value="RNA_pol_sigma70_r4_t2"/>
</dbReference>
<dbReference type="InterPro" id="IPR011047">
    <property type="entry name" value="Quinoprotein_ADH-like_sf"/>
</dbReference>